<accession>A0A7Y4B743</accession>
<name>A0A7Y4B743_VIBAL</name>
<dbReference type="AlphaFoldDB" id="A0A7Y4B743"/>
<dbReference type="EMBL" id="AAXMUW010000084">
    <property type="protein sequence ID" value="EGQ9137951.1"/>
    <property type="molecule type" value="Genomic_DNA"/>
</dbReference>
<protein>
    <submittedName>
        <fullName evidence="2">Uncharacterized protein</fullName>
    </submittedName>
</protein>
<evidence type="ECO:0000313" key="1">
    <source>
        <dbReference type="EMBL" id="EGQ9137951.1"/>
    </source>
</evidence>
<dbReference type="Proteomes" id="UP000532247">
    <property type="component" value="Unassembled WGS sequence"/>
</dbReference>
<organism evidence="2 3">
    <name type="scientific">Vibrio alginolyticus</name>
    <dbReference type="NCBI Taxonomy" id="663"/>
    <lineage>
        <taxon>Bacteria</taxon>
        <taxon>Pseudomonadati</taxon>
        <taxon>Pseudomonadota</taxon>
        <taxon>Gammaproteobacteria</taxon>
        <taxon>Vibrionales</taxon>
        <taxon>Vibrionaceae</taxon>
        <taxon>Vibrio</taxon>
    </lineage>
</organism>
<reference evidence="2 3" key="1">
    <citation type="submission" date="2019-09" db="EMBL/GenBank/DDBJ databases">
        <title>Draft genome sequencing and comparative genomics of hatchery-associated Vibrios.</title>
        <authorList>
            <person name="Kehlet-Delgado H."/>
            <person name="Mueller R.S."/>
        </authorList>
    </citation>
    <scope>NUCLEOTIDE SEQUENCE [LARGE SCALE GENOMIC DNA]</scope>
    <source>
        <strain evidence="2 3">081416A</strain>
    </source>
</reference>
<dbReference type="Proteomes" id="UP000714625">
    <property type="component" value="Unassembled WGS sequence"/>
</dbReference>
<comment type="caution">
    <text evidence="2">The sequence shown here is derived from an EMBL/GenBank/DDBJ whole genome shotgun (WGS) entry which is preliminary data.</text>
</comment>
<sequence length="549" mass="60294">MADKRSNFNKRIEAIHLGAQAMHNLCVESQFDSQTGIFLTDDDSRGAAILSAIANEPMFESVSQETAVSIVSGMQSAVREYENTYGHLPSDELMASAHATMRNMMMLEGAKRDGSTGAMMLESIGQSLSTSEGVEIRAKMVGLVLPVLLETATLDAVTMIPAGANEVEIFKVYRRTGSNFGDFAAGTEIDQATVGQYSSMRQRYKFADEQQPDGTKTTHVFDSKTDLQHTKFEIPFTKTSVSLFINHKRVARDLDSNGSQIMTGTHNGMVINCQIDHAKGKVTVTPTSALPAGTVLHIEFEVDIERRPDLIPTIDHDMDSRILRPRQNAIAADATIQAMFTMQREFGQDLKSLQMSHMRNTLASEKATRHLVDMDFACTREETFNIYVAAGEDWRLHRERLNEVLLNVSTKILQATRTTGMTGIFAGTGASTILKSLGAPYFVAPANYQQKNAIHYAGKLFGMWKVFECPVVIGTNDMLCYGRGSSHSEAGYVAGDAIAATMYTHPIGKGLVASNTLYELAYGEIHPFDGEDYFYRVKLIDEAPVAAAA</sequence>
<proteinExistence type="predicted"/>
<evidence type="ECO:0000313" key="2">
    <source>
        <dbReference type="EMBL" id="NOI11853.1"/>
    </source>
</evidence>
<dbReference type="EMBL" id="VTYF01000023">
    <property type="protein sequence ID" value="NOI11853.1"/>
    <property type="molecule type" value="Genomic_DNA"/>
</dbReference>
<evidence type="ECO:0000313" key="3">
    <source>
        <dbReference type="Proteomes" id="UP000532247"/>
    </source>
</evidence>
<dbReference type="RefSeq" id="WP_053307363.1">
    <property type="nucleotide sequence ID" value="NZ_CP046812.1"/>
</dbReference>
<gene>
    <name evidence="2" type="ORF">F0254_23845</name>
    <name evidence="1" type="ORF">GHY86_22805</name>
</gene>
<reference evidence="1" key="2">
    <citation type="submission" date="2019-11" db="EMBL/GenBank/DDBJ databases">
        <authorList>
            <consortium name="PulseNet: The National Subtyping Network for Foodborne Disease Surveillance"/>
            <person name="Tarr C.L."/>
            <person name="Trees E."/>
            <person name="Katz L.S."/>
            <person name="Carleton-Romer H.A."/>
            <person name="Stroika S."/>
            <person name="Kucerova Z."/>
            <person name="Roache K.F."/>
            <person name="Sabol A.L."/>
            <person name="Besser J."/>
            <person name="Gerner-Smidt P."/>
        </authorList>
    </citation>
    <scope>NUCLEOTIDE SEQUENCE</scope>
    <source>
        <strain evidence="1">PNUSAV001129</strain>
    </source>
</reference>